<dbReference type="PRINTS" id="PR00455">
    <property type="entry name" value="HTHTETR"/>
</dbReference>
<dbReference type="OrthoDB" id="4746440at2"/>
<evidence type="ECO:0000259" key="5">
    <source>
        <dbReference type="PROSITE" id="PS50977"/>
    </source>
</evidence>
<dbReference type="InterPro" id="IPR023772">
    <property type="entry name" value="DNA-bd_HTH_TetR-type_CS"/>
</dbReference>
<dbReference type="Pfam" id="PF00440">
    <property type="entry name" value="TetR_N"/>
    <property type="match status" value="1"/>
</dbReference>
<dbReference type="EMBL" id="NMUL01000012">
    <property type="protein sequence ID" value="OXM67852.1"/>
    <property type="molecule type" value="Genomic_DNA"/>
</dbReference>
<gene>
    <name evidence="6" type="ORF">CF165_15755</name>
</gene>
<keyword evidence="3" id="KW-0804">Transcription</keyword>
<organism evidence="6 7">
    <name type="scientific">Amycolatopsis vastitatis</name>
    <dbReference type="NCBI Taxonomy" id="1905142"/>
    <lineage>
        <taxon>Bacteria</taxon>
        <taxon>Bacillati</taxon>
        <taxon>Actinomycetota</taxon>
        <taxon>Actinomycetes</taxon>
        <taxon>Pseudonocardiales</taxon>
        <taxon>Pseudonocardiaceae</taxon>
        <taxon>Amycolatopsis</taxon>
    </lineage>
</organism>
<dbReference type="PANTHER" id="PTHR30055">
    <property type="entry name" value="HTH-TYPE TRANSCRIPTIONAL REGULATOR RUTR"/>
    <property type="match status" value="1"/>
</dbReference>
<dbReference type="InterPro" id="IPR050109">
    <property type="entry name" value="HTH-type_TetR-like_transc_reg"/>
</dbReference>
<keyword evidence="7" id="KW-1185">Reference proteome</keyword>
<dbReference type="PANTHER" id="PTHR30055:SF238">
    <property type="entry name" value="MYCOFACTOCIN BIOSYNTHESIS TRANSCRIPTIONAL REGULATOR MFTR-RELATED"/>
    <property type="match status" value="1"/>
</dbReference>
<accession>A0A229T9F4</accession>
<evidence type="ECO:0000256" key="1">
    <source>
        <dbReference type="ARBA" id="ARBA00023015"/>
    </source>
</evidence>
<dbReference type="SUPFAM" id="SSF46689">
    <property type="entry name" value="Homeodomain-like"/>
    <property type="match status" value="1"/>
</dbReference>
<dbReference type="AlphaFoldDB" id="A0A229T9F4"/>
<evidence type="ECO:0000256" key="2">
    <source>
        <dbReference type="ARBA" id="ARBA00023125"/>
    </source>
</evidence>
<evidence type="ECO:0000313" key="6">
    <source>
        <dbReference type="EMBL" id="OXM67852.1"/>
    </source>
</evidence>
<feature type="domain" description="HTH tetR-type" evidence="5">
    <location>
        <begin position="12"/>
        <end position="72"/>
    </location>
</feature>
<comment type="caution">
    <text evidence="6">The sequence shown here is derived from an EMBL/GenBank/DDBJ whole genome shotgun (WGS) entry which is preliminary data.</text>
</comment>
<sequence>MTEVPLRERKKRRAQEAIVDAAFELFAERGFADVTVTEIAERAEVGRTTFFRYFGDKQEVLFAEEQNLLDGLRSAPPPAPGPPTFREALEEARAAVDVMCRTVTANRKRYRLHEKLVADNEELHDRSERKLLNLSEAMANRLAARGMAPVEASLAAHVALACFRAGHAAAGADPVALGPAVDEAFAVLLRQMP</sequence>
<protein>
    <submittedName>
        <fullName evidence="6">TetR family transcriptional regulator</fullName>
    </submittedName>
</protein>
<reference evidence="7" key="1">
    <citation type="submission" date="2017-07" db="EMBL/GenBank/DDBJ databases">
        <title>Comparative genome mining reveals phylogenetic distribution patterns of secondary metabolites in Amycolatopsis.</title>
        <authorList>
            <person name="Adamek M."/>
            <person name="Alanjary M."/>
            <person name="Sales-Ortells H."/>
            <person name="Goodfellow M."/>
            <person name="Bull A.T."/>
            <person name="Kalinowski J."/>
            <person name="Ziemert N."/>
        </authorList>
    </citation>
    <scope>NUCLEOTIDE SEQUENCE [LARGE SCALE GENOMIC DNA]</scope>
    <source>
        <strain evidence="7">H5</strain>
    </source>
</reference>
<evidence type="ECO:0000256" key="4">
    <source>
        <dbReference type="PROSITE-ProRule" id="PRU00335"/>
    </source>
</evidence>
<dbReference type="GO" id="GO:0000976">
    <property type="term" value="F:transcription cis-regulatory region binding"/>
    <property type="evidence" value="ECO:0007669"/>
    <property type="project" value="TreeGrafter"/>
</dbReference>
<keyword evidence="2 4" id="KW-0238">DNA-binding</keyword>
<dbReference type="PROSITE" id="PS01081">
    <property type="entry name" value="HTH_TETR_1"/>
    <property type="match status" value="1"/>
</dbReference>
<dbReference type="InterPro" id="IPR009057">
    <property type="entry name" value="Homeodomain-like_sf"/>
</dbReference>
<dbReference type="RefSeq" id="WP_093948249.1">
    <property type="nucleotide sequence ID" value="NZ_NMUL01000012.1"/>
</dbReference>
<evidence type="ECO:0000256" key="3">
    <source>
        <dbReference type="ARBA" id="ARBA00023163"/>
    </source>
</evidence>
<dbReference type="GO" id="GO:0003700">
    <property type="term" value="F:DNA-binding transcription factor activity"/>
    <property type="evidence" value="ECO:0007669"/>
    <property type="project" value="TreeGrafter"/>
</dbReference>
<dbReference type="Gene3D" id="1.10.357.10">
    <property type="entry name" value="Tetracycline Repressor, domain 2"/>
    <property type="match status" value="1"/>
</dbReference>
<proteinExistence type="predicted"/>
<keyword evidence="1" id="KW-0805">Transcription regulation</keyword>
<dbReference type="InterPro" id="IPR001647">
    <property type="entry name" value="HTH_TetR"/>
</dbReference>
<dbReference type="PROSITE" id="PS50977">
    <property type="entry name" value="HTH_TETR_2"/>
    <property type="match status" value="1"/>
</dbReference>
<name>A0A229T9F4_9PSEU</name>
<evidence type="ECO:0000313" key="7">
    <source>
        <dbReference type="Proteomes" id="UP000215199"/>
    </source>
</evidence>
<feature type="DNA-binding region" description="H-T-H motif" evidence="4">
    <location>
        <begin position="35"/>
        <end position="54"/>
    </location>
</feature>
<dbReference type="Proteomes" id="UP000215199">
    <property type="component" value="Unassembled WGS sequence"/>
</dbReference>